<dbReference type="EMBL" id="CABVGP010000001">
    <property type="protein sequence ID" value="VVJ18542.1"/>
    <property type="molecule type" value="Genomic_DNA"/>
</dbReference>
<feature type="compositionally biased region" description="Low complexity" evidence="1">
    <location>
        <begin position="154"/>
        <end position="163"/>
    </location>
</feature>
<feature type="compositionally biased region" description="Basic residues" evidence="1">
    <location>
        <begin position="127"/>
        <end position="140"/>
    </location>
</feature>
<protein>
    <submittedName>
        <fullName evidence="2">Uncharacterized protein</fullName>
    </submittedName>
</protein>
<evidence type="ECO:0000313" key="2">
    <source>
        <dbReference type="EMBL" id="VVJ18542.1"/>
    </source>
</evidence>
<evidence type="ECO:0000256" key="1">
    <source>
        <dbReference type="SAM" id="MobiDB-lite"/>
    </source>
</evidence>
<evidence type="ECO:0000313" key="3">
    <source>
        <dbReference type="Proteomes" id="UP000399805"/>
    </source>
</evidence>
<dbReference type="Proteomes" id="UP000399805">
    <property type="component" value="Unassembled WGS sequence"/>
</dbReference>
<keyword evidence="3" id="KW-1185">Reference proteome</keyword>
<gene>
    <name evidence="2" type="ORF">AA23TX_03563</name>
</gene>
<feature type="region of interest" description="Disordered" evidence="1">
    <location>
        <begin position="107"/>
        <end position="219"/>
    </location>
</feature>
<name>A0A6I8LNH5_9PSEU</name>
<dbReference type="AlphaFoldDB" id="A0A6I8LNH5"/>
<sequence>MGREEQLRLPVAGFFDGHPVTRRNQHPAEQVEGLLRPLRDEHVVGVGAHRAGHADVAGDRRAQAGVPGRIRVVRDAVTEFAGEEAPPGFEREQRRVGDADAEVVRRRLRHRGDRRRQRPPDHLRPWPVRRRSLARLRHRQRTADVRPGADPAGEEPVGGQPVVGDRDGVARDRQAPRQLPGRRQPLPRPQPAVQHGVAQLPVDPDRQVATPGQADVEVHPASLHWPNPFRENWIWDRAKWRSTVTP</sequence>
<organism evidence="2 3">
    <name type="scientific">Amycolatopsis camponoti</name>
    <dbReference type="NCBI Taxonomy" id="2606593"/>
    <lineage>
        <taxon>Bacteria</taxon>
        <taxon>Bacillati</taxon>
        <taxon>Actinomycetota</taxon>
        <taxon>Actinomycetes</taxon>
        <taxon>Pseudonocardiales</taxon>
        <taxon>Pseudonocardiaceae</taxon>
        <taxon>Amycolatopsis</taxon>
    </lineage>
</organism>
<proteinExistence type="predicted"/>
<accession>A0A6I8LNH5</accession>
<feature type="compositionally biased region" description="Basic and acidic residues" evidence="1">
    <location>
        <begin position="164"/>
        <end position="175"/>
    </location>
</feature>
<reference evidence="2 3" key="1">
    <citation type="submission" date="2019-09" db="EMBL/GenBank/DDBJ databases">
        <authorList>
            <person name="Leyn A S."/>
        </authorList>
    </citation>
    <scope>NUCLEOTIDE SEQUENCE [LARGE SCALE GENOMIC DNA]</scope>
    <source>
        <strain evidence="2">AA231_1</strain>
    </source>
</reference>
<feature type="compositionally biased region" description="Basic residues" evidence="1">
    <location>
        <begin position="107"/>
        <end position="117"/>
    </location>
</feature>